<comment type="caution">
    <text evidence="4">The sequence shown here is derived from an EMBL/GenBank/DDBJ whole genome shotgun (WGS) entry which is preliminary data.</text>
</comment>
<keyword evidence="1" id="KW-0677">Repeat</keyword>
<organism evidence="4 5">
    <name type="scientific">Hoylesella saccharolytica F0055</name>
    <dbReference type="NCBI Taxonomy" id="1127699"/>
    <lineage>
        <taxon>Bacteria</taxon>
        <taxon>Pseudomonadati</taxon>
        <taxon>Bacteroidota</taxon>
        <taxon>Bacteroidia</taxon>
        <taxon>Bacteroidales</taxon>
        <taxon>Prevotellaceae</taxon>
        <taxon>Hoylesella</taxon>
    </lineage>
</organism>
<dbReference type="AlphaFoldDB" id="L1N942"/>
<accession>L1N942</accession>
<dbReference type="STRING" id="1127699.HMPREF9151_01470"/>
<dbReference type="PROSITE" id="PS50005">
    <property type="entry name" value="TPR"/>
    <property type="match status" value="5"/>
</dbReference>
<proteinExistence type="predicted"/>
<dbReference type="PATRIC" id="fig|1127699.3.peg.1353"/>
<protein>
    <submittedName>
        <fullName evidence="4">Tetratricopeptide repeat protein</fullName>
    </submittedName>
</protein>
<dbReference type="RefSeq" id="WP_009162780.1">
    <property type="nucleotide sequence ID" value="NZ_KB291002.1"/>
</dbReference>
<dbReference type="Gene3D" id="1.25.40.10">
    <property type="entry name" value="Tetratricopeptide repeat domain"/>
    <property type="match status" value="6"/>
</dbReference>
<name>L1N942_9BACT</name>
<feature type="repeat" description="TPR" evidence="3">
    <location>
        <begin position="261"/>
        <end position="294"/>
    </location>
</feature>
<dbReference type="InterPro" id="IPR050498">
    <property type="entry name" value="Ycf3"/>
</dbReference>
<feature type="repeat" description="TPR" evidence="3">
    <location>
        <begin position="227"/>
        <end position="260"/>
    </location>
</feature>
<evidence type="ECO:0000256" key="2">
    <source>
        <dbReference type="ARBA" id="ARBA00022803"/>
    </source>
</evidence>
<dbReference type="Pfam" id="PF13414">
    <property type="entry name" value="TPR_11"/>
    <property type="match status" value="2"/>
</dbReference>
<feature type="repeat" description="TPR" evidence="3">
    <location>
        <begin position="576"/>
        <end position="609"/>
    </location>
</feature>
<evidence type="ECO:0000256" key="3">
    <source>
        <dbReference type="PROSITE-ProRule" id="PRU00339"/>
    </source>
</evidence>
<gene>
    <name evidence="4" type="ORF">HMPREF9151_01470</name>
</gene>
<dbReference type="PANTHER" id="PTHR44858:SF1">
    <property type="entry name" value="UDP-N-ACETYLGLUCOSAMINE--PEPTIDE N-ACETYLGLUCOSAMINYLTRANSFERASE SPINDLY-RELATED"/>
    <property type="match status" value="1"/>
</dbReference>
<dbReference type="SUPFAM" id="SSF48452">
    <property type="entry name" value="TPR-like"/>
    <property type="match status" value="3"/>
</dbReference>
<dbReference type="InterPro" id="IPR011990">
    <property type="entry name" value="TPR-like_helical_dom_sf"/>
</dbReference>
<dbReference type="OrthoDB" id="712930at2"/>
<dbReference type="HOGENOM" id="CLU_027125_0_0_10"/>
<evidence type="ECO:0000313" key="5">
    <source>
        <dbReference type="Proteomes" id="UP000010433"/>
    </source>
</evidence>
<reference evidence="4 5" key="1">
    <citation type="submission" date="2012-05" db="EMBL/GenBank/DDBJ databases">
        <authorList>
            <person name="Weinstock G."/>
            <person name="Sodergren E."/>
            <person name="Lobos E.A."/>
            <person name="Fulton L."/>
            <person name="Fulton R."/>
            <person name="Courtney L."/>
            <person name="Fronick C."/>
            <person name="O'Laughlin M."/>
            <person name="Godfrey J."/>
            <person name="Wilson R.M."/>
            <person name="Miner T."/>
            <person name="Farmer C."/>
            <person name="Delehaunty K."/>
            <person name="Cordes M."/>
            <person name="Minx P."/>
            <person name="Tomlinson C."/>
            <person name="Chen J."/>
            <person name="Wollam A."/>
            <person name="Pepin K.H."/>
            <person name="Bhonagiri V."/>
            <person name="Zhang X."/>
            <person name="Suruliraj S."/>
            <person name="Warren W."/>
            <person name="Mitreva M."/>
            <person name="Mardis E.R."/>
            <person name="Wilson R.K."/>
        </authorList>
    </citation>
    <scope>NUCLEOTIDE SEQUENCE [LARGE SCALE GENOMIC DNA]</scope>
    <source>
        <strain evidence="4 5">F0055</strain>
    </source>
</reference>
<dbReference type="InterPro" id="IPR019734">
    <property type="entry name" value="TPR_rpt"/>
</dbReference>
<sequence>MYRKFVIFLLSVYSLLSYAQFNIERLMTSGQIALHYEDYVLSMQYFNQVISLKPYLYQAWQYRSIAKFYLDDYVGAEEDANEAISLNPYVEEIYDLRAISRIRQKKFDKAITDYDRAILLSPTNKNYWYNRTVCRMNTKDYATVHKDIDMIIGRWADDAKLYVLNAETYLHEKDTLRAAEWLDKGLKHDPYDAPAWTMRAYISLSRKQWRDADTFLSKAIHLKPKNTDNYINRALARVNINNLRGAMADYDMAIDLDPNNFLAHYNRGLLRMQLGDDNRAIIDFDYVIRMEPDNVMAILNRGILHDKTGNLRAAINDYTRVINQFPNFWTGLAYRARCYRRLGMTAKAELDEFKIFKAQMDKRIGQQTRWTRSKLQAVRKRSEIDLSKYNQMVVADENEVTHEYQSRYRGRVQDNSVSDAFMPMYHLSFRPYGNGINSYQAYDRELEAFNRTHRLTPLYLSCGTEQLTEQQSTRYFQLIDSLTTALQTHRAPATLAALVLQRAVAYATLQNFDAAIADLDTYISIDSTSALGYWHRAIYQVQLSGYKASSGNSTQLQEAGALSDFARALALQPNSAYLYFDRANLHAAQAAYDAAIIDYTTALRLDPHLAEAYYNRGLAYLKKGDKTHGIKDLSKAGELGLYSAYSIIKQNRAAER</sequence>
<keyword evidence="5" id="KW-1185">Reference proteome</keyword>
<feature type="repeat" description="TPR" evidence="3">
    <location>
        <begin position="91"/>
        <end position="124"/>
    </location>
</feature>
<evidence type="ECO:0000313" key="4">
    <source>
        <dbReference type="EMBL" id="EKX99830.1"/>
    </source>
</evidence>
<feature type="repeat" description="TPR" evidence="3">
    <location>
        <begin position="295"/>
        <end position="328"/>
    </location>
</feature>
<keyword evidence="2 3" id="KW-0802">TPR repeat</keyword>
<dbReference type="PANTHER" id="PTHR44858">
    <property type="entry name" value="TETRATRICOPEPTIDE REPEAT PROTEIN 6"/>
    <property type="match status" value="1"/>
</dbReference>
<dbReference type="Pfam" id="PF13432">
    <property type="entry name" value="TPR_16"/>
    <property type="match status" value="1"/>
</dbReference>
<dbReference type="SMART" id="SM00028">
    <property type="entry name" value="TPR"/>
    <property type="match status" value="11"/>
</dbReference>
<dbReference type="EMBL" id="AMEP01000095">
    <property type="protein sequence ID" value="EKX99830.1"/>
    <property type="molecule type" value="Genomic_DNA"/>
</dbReference>
<dbReference type="Proteomes" id="UP000010433">
    <property type="component" value="Unassembled WGS sequence"/>
</dbReference>
<evidence type="ECO:0000256" key="1">
    <source>
        <dbReference type="ARBA" id="ARBA00022737"/>
    </source>
</evidence>